<proteinExistence type="predicted"/>
<dbReference type="EMBL" id="JAPFFF010000571">
    <property type="protein sequence ID" value="KAK8833939.1"/>
    <property type="molecule type" value="Genomic_DNA"/>
</dbReference>
<dbReference type="EMBL" id="JAPFFF010000027">
    <property type="protein sequence ID" value="KAK8848006.1"/>
    <property type="molecule type" value="Genomic_DNA"/>
</dbReference>
<dbReference type="InterPro" id="IPR016024">
    <property type="entry name" value="ARM-type_fold"/>
</dbReference>
<keyword evidence="3" id="KW-1185">Reference proteome</keyword>
<accession>A0ABR2HIF1</accession>
<protein>
    <submittedName>
        <fullName evidence="2">Uncharacterized protein</fullName>
    </submittedName>
</protein>
<sequence>MSFEDLYKDSTSEQISNKNDSYSLLTDSINEPDITNYCFFTNNNDKPIKGTGCSISMAIKSLKKDVINQKQIELKQKEDPGSILNLLNVNPILNSLKKIYCVLKTAENKFGLDNELTDFPYSELCYIISNSQDSETVRYAIDCFMASLKFNSELVSSKIASITDETIISLSKHMVSPDPLLSKSSIQFIGTISQYSQSLFSHFYSVGFIKALEPHLPKSYAVYAIAQLMDKCNDSQALELLFLLCKSVLITEDEITYRCFFRGVNIFTKKYGFDKIPEQISHKANDTDEANTITCKNLIFALMIYSLNNCSINYQLIYYIMEFCLFIPETEPPNILTNLLGYLKDSSLIKDDPKLVILVSNVVIHFYPSWNAAIPNGFFPSLYDLITAISPEYHTSFAYANLIVVYHKIQFNRFDICVIELCTHYICCSEESFAKLCLYKIIDIIESFSKNNKMNEMKSYLDILDTAHSNLQEQLENPELNNDKEIRILYILKRILCVFGNEEN</sequence>
<name>A0ABR2HIF1_9EUKA</name>
<dbReference type="Proteomes" id="UP001470230">
    <property type="component" value="Unassembled WGS sequence"/>
</dbReference>
<evidence type="ECO:0000313" key="1">
    <source>
        <dbReference type="EMBL" id="KAK8833939.1"/>
    </source>
</evidence>
<comment type="caution">
    <text evidence="2">The sequence shown here is derived from an EMBL/GenBank/DDBJ whole genome shotgun (WGS) entry which is preliminary data.</text>
</comment>
<reference evidence="2 3" key="1">
    <citation type="submission" date="2024-04" db="EMBL/GenBank/DDBJ databases">
        <title>Tritrichomonas musculus Genome.</title>
        <authorList>
            <person name="Alves-Ferreira E."/>
            <person name="Grigg M."/>
            <person name="Lorenzi H."/>
            <person name="Galac M."/>
        </authorList>
    </citation>
    <scope>NUCLEOTIDE SEQUENCE [LARGE SCALE GENOMIC DNA]</scope>
    <source>
        <strain evidence="2 3">EAF2021</strain>
    </source>
</reference>
<gene>
    <name evidence="2" type="ORF">M9Y10_019058</name>
    <name evidence="1" type="ORF">M9Y10_037665</name>
</gene>
<evidence type="ECO:0000313" key="3">
    <source>
        <dbReference type="Proteomes" id="UP001470230"/>
    </source>
</evidence>
<evidence type="ECO:0000313" key="2">
    <source>
        <dbReference type="EMBL" id="KAK8848006.1"/>
    </source>
</evidence>
<organism evidence="2 3">
    <name type="scientific">Tritrichomonas musculus</name>
    <dbReference type="NCBI Taxonomy" id="1915356"/>
    <lineage>
        <taxon>Eukaryota</taxon>
        <taxon>Metamonada</taxon>
        <taxon>Parabasalia</taxon>
        <taxon>Tritrichomonadida</taxon>
        <taxon>Tritrichomonadidae</taxon>
        <taxon>Tritrichomonas</taxon>
    </lineage>
</organism>
<dbReference type="SUPFAM" id="SSF48371">
    <property type="entry name" value="ARM repeat"/>
    <property type="match status" value="1"/>
</dbReference>